<evidence type="ECO:0000256" key="1">
    <source>
        <dbReference type="SAM" id="MobiDB-lite"/>
    </source>
</evidence>
<feature type="compositionally biased region" description="Basic and acidic residues" evidence="1">
    <location>
        <begin position="23"/>
        <end position="32"/>
    </location>
</feature>
<accession>A0A5C3MT25</accession>
<evidence type="ECO:0000313" key="3">
    <source>
        <dbReference type="EMBL" id="TFK48220.1"/>
    </source>
</evidence>
<reference evidence="3 4" key="1">
    <citation type="journal article" date="2019" name="Nat. Ecol. Evol.">
        <title>Megaphylogeny resolves global patterns of mushroom evolution.</title>
        <authorList>
            <person name="Varga T."/>
            <person name="Krizsan K."/>
            <person name="Foldi C."/>
            <person name="Dima B."/>
            <person name="Sanchez-Garcia M."/>
            <person name="Sanchez-Ramirez S."/>
            <person name="Szollosi G.J."/>
            <person name="Szarkandi J.G."/>
            <person name="Papp V."/>
            <person name="Albert L."/>
            <person name="Andreopoulos W."/>
            <person name="Angelini C."/>
            <person name="Antonin V."/>
            <person name="Barry K.W."/>
            <person name="Bougher N.L."/>
            <person name="Buchanan P."/>
            <person name="Buyck B."/>
            <person name="Bense V."/>
            <person name="Catcheside P."/>
            <person name="Chovatia M."/>
            <person name="Cooper J."/>
            <person name="Damon W."/>
            <person name="Desjardin D."/>
            <person name="Finy P."/>
            <person name="Geml J."/>
            <person name="Haridas S."/>
            <person name="Hughes K."/>
            <person name="Justo A."/>
            <person name="Karasinski D."/>
            <person name="Kautmanova I."/>
            <person name="Kiss B."/>
            <person name="Kocsube S."/>
            <person name="Kotiranta H."/>
            <person name="LaButti K.M."/>
            <person name="Lechner B.E."/>
            <person name="Liimatainen K."/>
            <person name="Lipzen A."/>
            <person name="Lukacs Z."/>
            <person name="Mihaltcheva S."/>
            <person name="Morgado L.N."/>
            <person name="Niskanen T."/>
            <person name="Noordeloos M.E."/>
            <person name="Ohm R.A."/>
            <person name="Ortiz-Santana B."/>
            <person name="Ovrebo C."/>
            <person name="Racz N."/>
            <person name="Riley R."/>
            <person name="Savchenko A."/>
            <person name="Shiryaev A."/>
            <person name="Soop K."/>
            <person name="Spirin V."/>
            <person name="Szebenyi C."/>
            <person name="Tomsovsky M."/>
            <person name="Tulloss R.E."/>
            <person name="Uehling J."/>
            <person name="Grigoriev I.V."/>
            <person name="Vagvolgyi C."/>
            <person name="Papp T."/>
            <person name="Martin F.M."/>
            <person name="Miettinen O."/>
            <person name="Hibbett D.S."/>
            <person name="Nagy L.G."/>
        </authorList>
    </citation>
    <scope>NUCLEOTIDE SEQUENCE [LARGE SCALE GENOMIC DNA]</scope>
    <source>
        <strain evidence="3 4">OMC1185</strain>
    </source>
</reference>
<dbReference type="AlphaFoldDB" id="A0A5C3MT25"/>
<name>A0A5C3MT25_9AGAM</name>
<keyword evidence="4" id="KW-1185">Reference proteome</keyword>
<protein>
    <submittedName>
        <fullName evidence="3">Uncharacterized protein</fullName>
    </submittedName>
</protein>
<feature type="region of interest" description="Disordered" evidence="1">
    <location>
        <begin position="21"/>
        <end position="109"/>
    </location>
</feature>
<dbReference type="OrthoDB" id="3364069at2759"/>
<evidence type="ECO:0000256" key="2">
    <source>
        <dbReference type="SAM" id="Phobius"/>
    </source>
</evidence>
<dbReference type="EMBL" id="ML213520">
    <property type="protein sequence ID" value="TFK48220.1"/>
    <property type="molecule type" value="Genomic_DNA"/>
</dbReference>
<dbReference type="Proteomes" id="UP000305948">
    <property type="component" value="Unassembled WGS sequence"/>
</dbReference>
<feature type="transmembrane region" description="Helical" evidence="2">
    <location>
        <begin position="374"/>
        <end position="392"/>
    </location>
</feature>
<evidence type="ECO:0000313" key="4">
    <source>
        <dbReference type="Proteomes" id="UP000305948"/>
    </source>
</evidence>
<gene>
    <name evidence="3" type="ORF">OE88DRAFT_1647215</name>
</gene>
<feature type="compositionally biased region" description="Basic and acidic residues" evidence="1">
    <location>
        <begin position="70"/>
        <end position="85"/>
    </location>
</feature>
<keyword evidence="2" id="KW-1133">Transmembrane helix</keyword>
<keyword evidence="2" id="KW-0472">Membrane</keyword>
<proteinExistence type="predicted"/>
<feature type="transmembrane region" description="Helical" evidence="2">
    <location>
        <begin position="244"/>
        <end position="263"/>
    </location>
</feature>
<keyword evidence="2" id="KW-0812">Transmembrane</keyword>
<feature type="transmembrane region" description="Helical" evidence="2">
    <location>
        <begin position="123"/>
        <end position="147"/>
    </location>
</feature>
<feature type="compositionally biased region" description="Low complexity" evidence="1">
    <location>
        <begin position="57"/>
        <end position="69"/>
    </location>
</feature>
<organism evidence="3 4">
    <name type="scientific">Heliocybe sulcata</name>
    <dbReference type="NCBI Taxonomy" id="5364"/>
    <lineage>
        <taxon>Eukaryota</taxon>
        <taxon>Fungi</taxon>
        <taxon>Dikarya</taxon>
        <taxon>Basidiomycota</taxon>
        <taxon>Agaricomycotina</taxon>
        <taxon>Agaricomycetes</taxon>
        <taxon>Gloeophyllales</taxon>
        <taxon>Gloeophyllaceae</taxon>
        <taxon>Heliocybe</taxon>
    </lineage>
</organism>
<feature type="transmembrane region" description="Helical" evidence="2">
    <location>
        <begin position="445"/>
        <end position="467"/>
    </location>
</feature>
<sequence>MGVRTVVATAAAPFVYRVFSSRQQDRKGKTPEDAETPLLAAQPASKIVDYGAAQPESGASASGRSSVRGSPERFRRDSGLDRVPEEGDGPVQGEETPFEEADEERQRDMEEHGLYEGSFTRLVALYTIIPTTCLLVFALLALLPQITWHPHPPLGYHRLLPFPFPELLLSVSLWSLSHLLRIPLFTLASALLPSYPATSTLLSTALHVALQTALRTSSFLLVGLEIRKDIGNPHWHDPAFLQAWWLALGWALADVSVGIAQGYNQIALYRDVLISEEDTNVLHESYDLAGHQRPGKILLTDSPISMSVNDYYASRRNTMVSNGTNGGDRWRPVEEEVDKDLEALIAFKTREELEEVYGLPVIKIPVFVSCLQRVDSLILSLGLTLLLASAYLRSAISLPIPPPLHSHNLNNHVFYIVAPIVVVVHLFLAVLYTPVVLPRIGVHTAAYIGVLVALGCLFSGLGMWGALS</sequence>
<dbReference type="STRING" id="5364.A0A5C3MT25"/>
<feature type="transmembrane region" description="Helical" evidence="2">
    <location>
        <begin position="412"/>
        <end position="433"/>
    </location>
</feature>